<sequence>MKLGTGFWLTTLGFDAYWTLAIIWREQVMLFLLLGAALALIFTPRQQRIWVLLAALLGITMDAFWCYLDIFKFAGGGGVPIWMCALWLTFTSWFYWLLRRIIPTVKTVVLLGALTGPLAYVIGWKLNAMTPQIAPEMMILTLSLGWAIYLPVISWPILRRRIE</sequence>
<evidence type="ECO:0000313" key="3">
    <source>
        <dbReference type="Proteomes" id="UP000196440"/>
    </source>
</evidence>
<proteinExistence type="predicted"/>
<organism evidence="2 3">
    <name type="scientific">Yersinia intermedia</name>
    <dbReference type="NCBI Taxonomy" id="631"/>
    <lineage>
        <taxon>Bacteria</taxon>
        <taxon>Pseudomonadati</taxon>
        <taxon>Pseudomonadota</taxon>
        <taxon>Gammaproteobacteria</taxon>
        <taxon>Enterobacterales</taxon>
        <taxon>Yersiniaceae</taxon>
        <taxon>Yersinia</taxon>
    </lineage>
</organism>
<protein>
    <recommendedName>
        <fullName evidence="4">DUF2878 domain-containing protein</fullName>
    </recommendedName>
</protein>
<feature type="transmembrane region" description="Helical" evidence="1">
    <location>
        <begin position="16"/>
        <end position="42"/>
    </location>
</feature>
<evidence type="ECO:0000256" key="1">
    <source>
        <dbReference type="SAM" id="Phobius"/>
    </source>
</evidence>
<dbReference type="RefSeq" id="WP_050087737.1">
    <property type="nucleotide sequence ID" value="NZ_CBCPKE010000016.1"/>
</dbReference>
<reference evidence="2 3" key="1">
    <citation type="submission" date="2017-05" db="EMBL/GenBank/DDBJ databases">
        <title>Whole genome sequencing of Yersinia kristensenii.</title>
        <authorList>
            <person name="Campioni F."/>
        </authorList>
    </citation>
    <scope>NUCLEOTIDE SEQUENCE [LARGE SCALE GENOMIC DNA]</scope>
    <source>
        <strain evidence="2 3">CFSAN060536</strain>
    </source>
</reference>
<keyword evidence="1" id="KW-0472">Membrane</keyword>
<dbReference type="Pfam" id="PF11086">
    <property type="entry name" value="DUF2878"/>
    <property type="match status" value="1"/>
</dbReference>
<comment type="caution">
    <text evidence="2">The sequence shown here is derived from an EMBL/GenBank/DDBJ whole genome shotgun (WGS) entry which is preliminary data.</text>
</comment>
<name>A0A208ZIF3_YERIN</name>
<accession>A0A208ZIF3</accession>
<dbReference type="InterPro" id="IPR021306">
    <property type="entry name" value="DUF2878"/>
</dbReference>
<feature type="transmembrane region" description="Helical" evidence="1">
    <location>
        <begin position="49"/>
        <end position="71"/>
    </location>
</feature>
<evidence type="ECO:0000313" key="2">
    <source>
        <dbReference type="EMBL" id="OVZ80257.1"/>
    </source>
</evidence>
<dbReference type="EMBL" id="NHOI01000045">
    <property type="protein sequence ID" value="OVZ80257.1"/>
    <property type="molecule type" value="Genomic_DNA"/>
</dbReference>
<dbReference type="AlphaFoldDB" id="A0A208ZIF3"/>
<keyword evidence="1" id="KW-1133">Transmembrane helix</keyword>
<keyword evidence="1" id="KW-0812">Transmembrane</keyword>
<dbReference type="Proteomes" id="UP000196440">
    <property type="component" value="Unassembled WGS sequence"/>
</dbReference>
<feature type="transmembrane region" description="Helical" evidence="1">
    <location>
        <begin position="108"/>
        <end position="126"/>
    </location>
</feature>
<feature type="transmembrane region" description="Helical" evidence="1">
    <location>
        <begin position="77"/>
        <end position="96"/>
    </location>
</feature>
<evidence type="ECO:0008006" key="4">
    <source>
        <dbReference type="Google" id="ProtNLM"/>
    </source>
</evidence>
<feature type="transmembrane region" description="Helical" evidence="1">
    <location>
        <begin position="138"/>
        <end position="158"/>
    </location>
</feature>
<gene>
    <name evidence="2" type="ORF">CBW57_22790</name>
</gene>